<gene>
    <name evidence="1" type="ORF">SAMN05878282_102118</name>
</gene>
<reference evidence="1 2" key="1">
    <citation type="submission" date="2017-01" db="EMBL/GenBank/DDBJ databases">
        <authorList>
            <person name="Mah S.A."/>
            <person name="Swanson W.J."/>
            <person name="Moy G.W."/>
            <person name="Vacquier V.D."/>
        </authorList>
    </citation>
    <scope>NUCLEOTIDE SEQUENCE [LARGE SCALE GENOMIC DNA]</scope>
    <source>
        <strain evidence="1 2">RU36E</strain>
    </source>
</reference>
<accession>A0A1N6Q059</accession>
<sequence length="118" mass="13377">MKLKDHPDALDCTLYRPDENDPDAEELELGDGHVLFEGPFEAPAEWDAAEREDYFDGSDPGLFVTARIESPAKADSNDFFVAEPGDYLAVMRGMQVEMYYVYDRADASYVLIRDDQLD</sequence>
<dbReference type="Proteomes" id="UP000185841">
    <property type="component" value="Unassembled WGS sequence"/>
</dbReference>
<dbReference type="EMBL" id="FTMP01000002">
    <property type="protein sequence ID" value="SIQ09932.1"/>
    <property type="molecule type" value="Genomic_DNA"/>
</dbReference>
<dbReference type="RefSeq" id="WP_076424803.1">
    <property type="nucleotide sequence ID" value="NZ_FTMP01000002.1"/>
</dbReference>
<proteinExistence type="predicted"/>
<evidence type="ECO:0000313" key="2">
    <source>
        <dbReference type="Proteomes" id="UP000185841"/>
    </source>
</evidence>
<protein>
    <submittedName>
        <fullName evidence="1">Uncharacterized protein</fullName>
    </submittedName>
</protein>
<dbReference type="AlphaFoldDB" id="A0A1N6Q059"/>
<name>A0A1N6Q059_AQUAC</name>
<organism evidence="1 2">
    <name type="scientific">Aquipseudomonas alcaligenes</name>
    <name type="common">Pseudomonas alcaligenes</name>
    <dbReference type="NCBI Taxonomy" id="43263"/>
    <lineage>
        <taxon>Bacteria</taxon>
        <taxon>Pseudomonadati</taxon>
        <taxon>Pseudomonadota</taxon>
        <taxon>Gammaproteobacteria</taxon>
        <taxon>Pseudomonadales</taxon>
        <taxon>Pseudomonadaceae</taxon>
        <taxon>Aquipseudomonas</taxon>
    </lineage>
</organism>
<evidence type="ECO:0000313" key="1">
    <source>
        <dbReference type="EMBL" id="SIQ09932.1"/>
    </source>
</evidence>